<dbReference type="AlphaFoldDB" id="A0A075AJK2"/>
<proteinExistence type="predicted"/>
<protein>
    <submittedName>
        <fullName evidence="1">Uncharacterized protein</fullName>
    </submittedName>
</protein>
<dbReference type="RefSeq" id="XP_009162732.1">
    <property type="nucleotide sequence ID" value="XM_009164468.1"/>
</dbReference>
<dbReference type="EMBL" id="KL596624">
    <property type="protein sequence ID" value="KER33529.1"/>
    <property type="molecule type" value="Genomic_DNA"/>
</dbReference>
<accession>A0A075AJK2</accession>
<dbReference type="CTD" id="20314828"/>
<dbReference type="Proteomes" id="UP000054324">
    <property type="component" value="Unassembled WGS sequence"/>
</dbReference>
<dbReference type="GeneID" id="20314828"/>
<name>A0A075AJK2_OPIVI</name>
<organism evidence="1 2">
    <name type="scientific">Opisthorchis viverrini</name>
    <name type="common">Southeast Asian liver fluke</name>
    <dbReference type="NCBI Taxonomy" id="6198"/>
    <lineage>
        <taxon>Eukaryota</taxon>
        <taxon>Metazoa</taxon>
        <taxon>Spiralia</taxon>
        <taxon>Lophotrochozoa</taxon>
        <taxon>Platyhelminthes</taxon>
        <taxon>Trematoda</taxon>
        <taxon>Digenea</taxon>
        <taxon>Opisthorchiida</taxon>
        <taxon>Opisthorchiata</taxon>
        <taxon>Opisthorchiidae</taxon>
        <taxon>Opisthorchis</taxon>
    </lineage>
</organism>
<evidence type="ECO:0000313" key="2">
    <source>
        <dbReference type="Proteomes" id="UP000054324"/>
    </source>
</evidence>
<evidence type="ECO:0000313" key="1">
    <source>
        <dbReference type="EMBL" id="KER33529.1"/>
    </source>
</evidence>
<keyword evidence="2" id="KW-1185">Reference proteome</keyword>
<gene>
    <name evidence="1" type="ORF">T265_00640</name>
</gene>
<sequence>MDGVGLGMPKASKSAAIFVAPFNLTPIFMPISPLPKPLVRFTHNPKGSECVRLFKVNPPELRGVKTPWSTSGCTTGSFGCNTLSVPNCHAIRRKHESWDTAMLLRQKSRGRGQVRTTDHLVSDVVLQPMSHHALLNRGRFELLTSESCAR</sequence>
<reference evidence="1 2" key="1">
    <citation type="submission" date="2013-11" db="EMBL/GenBank/DDBJ databases">
        <title>Opisthorchis viverrini - life in the bile duct.</title>
        <authorList>
            <person name="Young N.D."/>
            <person name="Nagarajan N."/>
            <person name="Lin S.J."/>
            <person name="Korhonen P.K."/>
            <person name="Jex A.R."/>
            <person name="Hall R.S."/>
            <person name="Safavi-Hemami H."/>
            <person name="Kaewkong W."/>
            <person name="Bertrand D."/>
            <person name="Gao S."/>
            <person name="Seet Q."/>
            <person name="Wongkham S."/>
            <person name="Teh B.T."/>
            <person name="Wongkham C."/>
            <person name="Intapan P.M."/>
            <person name="Maleewong W."/>
            <person name="Yang X."/>
            <person name="Hu M."/>
            <person name="Wang Z."/>
            <person name="Hofmann A."/>
            <person name="Sternberg P.W."/>
            <person name="Tan P."/>
            <person name="Wang J."/>
            <person name="Gasser R.B."/>
        </authorList>
    </citation>
    <scope>NUCLEOTIDE SEQUENCE [LARGE SCALE GENOMIC DNA]</scope>
</reference>
<dbReference type="KEGG" id="ovi:T265_00640"/>